<name>A0A494RN33_9CAUL</name>
<dbReference type="EMBL" id="CP032707">
    <property type="protein sequence ID" value="AYG94866.1"/>
    <property type="molecule type" value="Genomic_DNA"/>
</dbReference>
<evidence type="ECO:0000313" key="2">
    <source>
        <dbReference type="Proteomes" id="UP000276984"/>
    </source>
</evidence>
<dbReference type="OrthoDB" id="1419830at2"/>
<organism evidence="1 2">
    <name type="scientific">Brevundimonas naejangsanensis</name>
    <dbReference type="NCBI Taxonomy" id="588932"/>
    <lineage>
        <taxon>Bacteria</taxon>
        <taxon>Pseudomonadati</taxon>
        <taxon>Pseudomonadota</taxon>
        <taxon>Alphaproteobacteria</taxon>
        <taxon>Caulobacterales</taxon>
        <taxon>Caulobacteraceae</taxon>
        <taxon>Brevundimonas</taxon>
    </lineage>
</organism>
<keyword evidence="2" id="KW-1185">Reference proteome</keyword>
<gene>
    <name evidence="1" type="ORF">D8I30_06475</name>
</gene>
<evidence type="ECO:0008006" key="3">
    <source>
        <dbReference type="Google" id="ProtNLM"/>
    </source>
</evidence>
<dbReference type="AlphaFoldDB" id="A0A494RN33"/>
<protein>
    <recommendedName>
        <fullName evidence="3">Lipoprotein</fullName>
    </recommendedName>
</protein>
<reference evidence="1 2" key="1">
    <citation type="submission" date="2018-10" db="EMBL/GenBank/DDBJ databases">
        <title>Complete genome sequence of Brevundimonas naejangsanensis BRV3.</title>
        <authorList>
            <person name="Berrios L."/>
            <person name="Ely B."/>
        </authorList>
    </citation>
    <scope>NUCLEOTIDE SEQUENCE [LARGE SCALE GENOMIC DNA]</scope>
    <source>
        <strain evidence="1 2">BRV3</strain>
    </source>
</reference>
<sequence>MRAWVWTVSASLLAGCATTQTLPPVVESVNRPALHAVAVVEVGEAALETGRQRTHVGLALANELSWGDGILFRKFTVSPGRLRARLKDGRFTYYFSDAMTARDPLLGSAPYASGGLCRANDGSGPVRGFIAPGRCVLNWSAEPQVADVRIAEPDAAGRRQELIYHGRTGDSVRFLYRETTDDGPPATQAVAYDLGEGGIIGFRGARLEVLEADGLRLRYRLLAAFAEAPE</sequence>
<accession>A0A494RN33</accession>
<dbReference type="RefSeq" id="WP_121482014.1">
    <property type="nucleotide sequence ID" value="NZ_CP032707.1"/>
</dbReference>
<dbReference type="PROSITE" id="PS51257">
    <property type="entry name" value="PROKAR_LIPOPROTEIN"/>
    <property type="match status" value="1"/>
</dbReference>
<proteinExistence type="predicted"/>
<dbReference type="Proteomes" id="UP000276984">
    <property type="component" value="Chromosome"/>
</dbReference>
<evidence type="ECO:0000313" key="1">
    <source>
        <dbReference type="EMBL" id="AYG94866.1"/>
    </source>
</evidence>